<dbReference type="CDD" id="cd02966">
    <property type="entry name" value="TlpA_like_family"/>
    <property type="match status" value="1"/>
</dbReference>
<dbReference type="InterPro" id="IPR013766">
    <property type="entry name" value="Thioredoxin_domain"/>
</dbReference>
<feature type="domain" description="Thioredoxin" evidence="2">
    <location>
        <begin position="23"/>
        <end position="163"/>
    </location>
</feature>
<dbReference type="PANTHER" id="PTHR42852">
    <property type="entry name" value="THIOL:DISULFIDE INTERCHANGE PROTEIN DSBE"/>
    <property type="match status" value="1"/>
</dbReference>
<evidence type="ECO:0000313" key="4">
    <source>
        <dbReference type="Proteomes" id="UP000541136"/>
    </source>
</evidence>
<comment type="caution">
    <text evidence="3">The sequence shown here is derived from an EMBL/GenBank/DDBJ whole genome shotgun (WGS) entry which is preliminary data.</text>
</comment>
<gene>
    <name evidence="3" type="ORF">HNR28_001417</name>
</gene>
<evidence type="ECO:0000259" key="2">
    <source>
        <dbReference type="PROSITE" id="PS51352"/>
    </source>
</evidence>
<name>A0A7W9TMI8_CASDE</name>
<keyword evidence="1" id="KW-0732">Signal</keyword>
<feature type="signal peptide" evidence="1">
    <location>
        <begin position="1"/>
        <end position="28"/>
    </location>
</feature>
<dbReference type="AlphaFoldDB" id="A0A7W9TMI8"/>
<dbReference type="InterPro" id="IPR036249">
    <property type="entry name" value="Thioredoxin-like_sf"/>
</dbReference>
<dbReference type="SUPFAM" id="SSF52833">
    <property type="entry name" value="Thioredoxin-like"/>
    <property type="match status" value="1"/>
</dbReference>
<dbReference type="RefSeq" id="WP_151025442.1">
    <property type="nucleotide sequence ID" value="NZ_JACHIB010000007.1"/>
</dbReference>
<organism evidence="3 4">
    <name type="scientific">Castellaniella defragrans</name>
    <name type="common">Alcaligenes defragrans</name>
    <dbReference type="NCBI Taxonomy" id="75697"/>
    <lineage>
        <taxon>Bacteria</taxon>
        <taxon>Pseudomonadati</taxon>
        <taxon>Pseudomonadota</taxon>
        <taxon>Betaproteobacteria</taxon>
        <taxon>Burkholderiales</taxon>
        <taxon>Alcaligenaceae</taxon>
        <taxon>Castellaniella</taxon>
    </lineage>
</organism>
<dbReference type="Proteomes" id="UP000541136">
    <property type="component" value="Unassembled WGS sequence"/>
</dbReference>
<dbReference type="EMBL" id="JACHIB010000007">
    <property type="protein sequence ID" value="MBB6083379.1"/>
    <property type="molecule type" value="Genomic_DNA"/>
</dbReference>
<dbReference type="InterPro" id="IPR050553">
    <property type="entry name" value="Thioredoxin_ResA/DsbE_sf"/>
</dbReference>
<dbReference type="InterPro" id="IPR013740">
    <property type="entry name" value="Redoxin"/>
</dbReference>
<dbReference type="Gene3D" id="3.40.30.10">
    <property type="entry name" value="Glutaredoxin"/>
    <property type="match status" value="1"/>
</dbReference>
<dbReference type="GO" id="GO:0016491">
    <property type="term" value="F:oxidoreductase activity"/>
    <property type="evidence" value="ECO:0007669"/>
    <property type="project" value="InterPro"/>
</dbReference>
<accession>A0A7W9TMI8</accession>
<evidence type="ECO:0000256" key="1">
    <source>
        <dbReference type="SAM" id="SignalP"/>
    </source>
</evidence>
<sequence>MKKLFLAIAAVVAIGAVVTWQSMDSALAAPEVAFTDLNGHTVTTQDLRGKVVLVKFWATSCTTCVAQMPDTIRHYQELKSRGFDTIGVAMQYDPPNYVKNFTETRQLPFPVVIDAQGKIARAFGDVRLTPTAFLIDKQGRIIKRYLGNYDEKAFMATVEQALAS</sequence>
<dbReference type="Pfam" id="PF08534">
    <property type="entry name" value="Redoxin"/>
    <property type="match status" value="1"/>
</dbReference>
<reference evidence="3 4" key="1">
    <citation type="submission" date="2020-08" db="EMBL/GenBank/DDBJ databases">
        <title>Genomic Encyclopedia of Type Strains, Phase IV (KMG-IV): sequencing the most valuable type-strain genomes for metagenomic binning, comparative biology and taxonomic classification.</title>
        <authorList>
            <person name="Goeker M."/>
        </authorList>
    </citation>
    <scope>NUCLEOTIDE SEQUENCE [LARGE SCALE GENOMIC DNA]</scope>
    <source>
        <strain evidence="3 4">DSM 12141</strain>
    </source>
</reference>
<feature type="chain" id="PRO_5030913622" evidence="1">
    <location>
        <begin position="29"/>
        <end position="164"/>
    </location>
</feature>
<protein>
    <submittedName>
        <fullName evidence="3">Peroxiredoxin</fullName>
    </submittedName>
</protein>
<dbReference type="PANTHER" id="PTHR42852:SF17">
    <property type="entry name" value="THIOREDOXIN-LIKE PROTEIN HI_1115"/>
    <property type="match status" value="1"/>
</dbReference>
<dbReference type="PROSITE" id="PS51352">
    <property type="entry name" value="THIOREDOXIN_2"/>
    <property type="match status" value="1"/>
</dbReference>
<proteinExistence type="predicted"/>
<evidence type="ECO:0000313" key="3">
    <source>
        <dbReference type="EMBL" id="MBB6083379.1"/>
    </source>
</evidence>